<dbReference type="Gene3D" id="3.40.50.300">
    <property type="entry name" value="P-loop containing nucleotide triphosphate hydrolases"/>
    <property type="match status" value="1"/>
</dbReference>
<dbReference type="KEGG" id="nmy:CJ229_001680"/>
<evidence type="ECO:0000256" key="1">
    <source>
        <dbReference type="ARBA" id="ARBA00022605"/>
    </source>
</evidence>
<proteinExistence type="inferred from homology"/>
<accession>A0AAF0YQ03</accession>
<protein>
    <recommendedName>
        <fullName evidence="7">Shikimate kinase</fullName>
        <shortName evidence="7">SK</shortName>
        <ecNumber evidence="7">2.7.1.71</ecNumber>
    </recommendedName>
</protein>
<keyword evidence="5 7" id="KW-0067">ATP-binding</keyword>
<keyword evidence="7" id="KW-0479">Metal-binding</keyword>
<organism evidence="8 9">
    <name type="scientific">Nosocomiicoccus massiliensis</name>
    <dbReference type="NCBI Taxonomy" id="1232430"/>
    <lineage>
        <taxon>Bacteria</taxon>
        <taxon>Bacillati</taxon>
        <taxon>Bacillota</taxon>
        <taxon>Bacilli</taxon>
        <taxon>Bacillales</taxon>
        <taxon>Staphylococcaceae</taxon>
        <taxon>Nosocomiicoccus</taxon>
    </lineage>
</organism>
<comment type="caution">
    <text evidence="7">Lacks conserved residue(s) required for the propagation of feature annotation.</text>
</comment>
<comment type="function">
    <text evidence="7">Catalyzes the specific phosphorylation of the 3-hydroxyl group of shikimic acid using ATP as a cosubstrate.</text>
</comment>
<dbReference type="PRINTS" id="PR01100">
    <property type="entry name" value="SHIKIMTKNASE"/>
</dbReference>
<comment type="subcellular location">
    <subcellularLocation>
        <location evidence="7">Cytoplasm</location>
    </subcellularLocation>
</comment>
<comment type="catalytic activity">
    <reaction evidence="7">
        <text>shikimate + ATP = 3-phosphoshikimate + ADP + H(+)</text>
        <dbReference type="Rhea" id="RHEA:13121"/>
        <dbReference type="ChEBI" id="CHEBI:15378"/>
        <dbReference type="ChEBI" id="CHEBI:30616"/>
        <dbReference type="ChEBI" id="CHEBI:36208"/>
        <dbReference type="ChEBI" id="CHEBI:145989"/>
        <dbReference type="ChEBI" id="CHEBI:456216"/>
        <dbReference type="EC" id="2.7.1.71"/>
    </reaction>
</comment>
<feature type="binding site" evidence="7">
    <location>
        <position position="53"/>
    </location>
    <ligand>
        <name>substrate</name>
    </ligand>
</feature>
<dbReference type="InterPro" id="IPR027417">
    <property type="entry name" value="P-loop_NTPase"/>
</dbReference>
<feature type="binding site" evidence="7">
    <location>
        <begin position="8"/>
        <end position="13"/>
    </location>
    <ligand>
        <name>ATP</name>
        <dbReference type="ChEBI" id="CHEBI:30616"/>
    </ligand>
</feature>
<comment type="pathway">
    <text evidence="7">Metabolic intermediate biosynthesis; chorismate biosynthesis; chorismate from D-erythrose 4-phosphate and phosphoenolpyruvate: step 5/7.</text>
</comment>
<evidence type="ECO:0000256" key="3">
    <source>
        <dbReference type="ARBA" id="ARBA00022741"/>
    </source>
</evidence>
<dbReference type="EC" id="2.7.1.71" evidence="7"/>
<dbReference type="InterPro" id="IPR031322">
    <property type="entry name" value="Shikimate/glucono_kinase"/>
</dbReference>
<dbReference type="CDD" id="cd00464">
    <property type="entry name" value="SK"/>
    <property type="match status" value="1"/>
</dbReference>
<evidence type="ECO:0000256" key="7">
    <source>
        <dbReference type="HAMAP-Rule" id="MF_00109"/>
    </source>
</evidence>
<dbReference type="GO" id="GO:0004765">
    <property type="term" value="F:shikimate kinase activity"/>
    <property type="evidence" value="ECO:0007669"/>
    <property type="project" value="UniProtKB-UniRule"/>
</dbReference>
<feature type="binding site" evidence="7">
    <location>
        <position position="30"/>
    </location>
    <ligand>
        <name>substrate</name>
    </ligand>
</feature>
<dbReference type="SUPFAM" id="SSF52540">
    <property type="entry name" value="P-loop containing nucleoside triphosphate hydrolases"/>
    <property type="match status" value="1"/>
</dbReference>
<dbReference type="RefSeq" id="WP_070456460.1">
    <property type="nucleotide sequence ID" value="NZ_CP136964.1"/>
</dbReference>
<feature type="binding site" evidence="7">
    <location>
        <position position="12"/>
    </location>
    <ligand>
        <name>Mg(2+)</name>
        <dbReference type="ChEBI" id="CHEBI:18420"/>
    </ligand>
</feature>
<evidence type="ECO:0000313" key="8">
    <source>
        <dbReference type="EMBL" id="WOS96481.1"/>
    </source>
</evidence>
<dbReference type="Pfam" id="PF01202">
    <property type="entry name" value="SKI"/>
    <property type="match status" value="1"/>
</dbReference>
<dbReference type="GO" id="GO:0000287">
    <property type="term" value="F:magnesium ion binding"/>
    <property type="evidence" value="ECO:0007669"/>
    <property type="project" value="UniProtKB-UniRule"/>
</dbReference>
<evidence type="ECO:0000256" key="4">
    <source>
        <dbReference type="ARBA" id="ARBA00022777"/>
    </source>
</evidence>
<dbReference type="PANTHER" id="PTHR21087:SF16">
    <property type="entry name" value="SHIKIMATE KINASE 1, CHLOROPLASTIC"/>
    <property type="match status" value="1"/>
</dbReference>
<evidence type="ECO:0000313" key="9">
    <source>
        <dbReference type="Proteomes" id="UP000243626"/>
    </source>
</evidence>
<comment type="subunit">
    <text evidence="7">Monomer.</text>
</comment>
<keyword evidence="1 7" id="KW-0028">Amino-acid biosynthesis</keyword>
<name>A0AAF0YQ03_9STAP</name>
<dbReference type="EMBL" id="CP136964">
    <property type="protein sequence ID" value="WOS96481.1"/>
    <property type="molecule type" value="Genomic_DNA"/>
</dbReference>
<dbReference type="GO" id="GO:0009073">
    <property type="term" value="P:aromatic amino acid family biosynthetic process"/>
    <property type="evidence" value="ECO:0007669"/>
    <property type="project" value="UniProtKB-KW"/>
</dbReference>
<keyword evidence="6 7" id="KW-0057">Aromatic amino acid biosynthesis</keyword>
<keyword evidence="2 7" id="KW-0808">Transferase</keyword>
<dbReference type="GO" id="GO:0008652">
    <property type="term" value="P:amino acid biosynthetic process"/>
    <property type="evidence" value="ECO:0007669"/>
    <property type="project" value="UniProtKB-KW"/>
</dbReference>
<dbReference type="HAMAP" id="MF_00109">
    <property type="entry name" value="Shikimate_kinase"/>
    <property type="match status" value="1"/>
</dbReference>
<sequence>MILIGFMGVGKTTAGQKLSEITQKEFIDLDVYIENKHQKISDIFKNYGESVFRKYEYDALKECLDVDILSTGGGIVEYEPSLNLLKESTQLVIYIDAPFEEIYKRIKNDSSRPNALRSYEELQDLYEKRRPLYKSIADITIRNETTVDELIHKLLIVE</sequence>
<dbReference type="AlphaFoldDB" id="A0AAF0YQ03"/>
<feature type="binding site" evidence="7">
    <location>
        <position position="129"/>
    </location>
    <ligand>
        <name>substrate</name>
    </ligand>
</feature>
<keyword evidence="7" id="KW-0963">Cytoplasm</keyword>
<reference evidence="8 9" key="2">
    <citation type="submission" date="2023-10" db="EMBL/GenBank/DDBJ databases">
        <authorList>
            <person name="Choi B."/>
        </authorList>
    </citation>
    <scope>NUCLEOTIDE SEQUENCE [LARGE SCALE GENOMIC DNA]</scope>
    <source>
        <strain evidence="8 9">UMB0959</strain>
    </source>
</reference>
<reference evidence="9" key="1">
    <citation type="submission" date="2017-09" db="EMBL/GenBank/DDBJ databases">
        <title>Bacterial strain isolated from the female urinary microbiota.</title>
        <authorList>
            <person name="Thomas-White K."/>
            <person name="Kumar N."/>
            <person name="Forster S."/>
            <person name="Putonti C."/>
            <person name="Lawley T."/>
            <person name="Wolfe A.J."/>
        </authorList>
    </citation>
    <scope>NUCLEOTIDE SEQUENCE [LARGE SCALE GENOMIC DNA]</scope>
    <source>
        <strain evidence="9">UMB0959</strain>
    </source>
</reference>
<keyword evidence="7" id="KW-0460">Magnesium</keyword>
<dbReference type="GO" id="GO:0005524">
    <property type="term" value="F:ATP binding"/>
    <property type="evidence" value="ECO:0007669"/>
    <property type="project" value="UniProtKB-UniRule"/>
</dbReference>
<keyword evidence="9" id="KW-1185">Reference proteome</keyword>
<dbReference type="InterPro" id="IPR000623">
    <property type="entry name" value="Shikimate_kinase/TSH1"/>
</dbReference>
<evidence type="ECO:0000256" key="5">
    <source>
        <dbReference type="ARBA" id="ARBA00022840"/>
    </source>
</evidence>
<dbReference type="GO" id="GO:0005829">
    <property type="term" value="C:cytosol"/>
    <property type="evidence" value="ECO:0007669"/>
    <property type="project" value="TreeGrafter"/>
</dbReference>
<dbReference type="PANTHER" id="PTHR21087">
    <property type="entry name" value="SHIKIMATE KINASE"/>
    <property type="match status" value="1"/>
</dbReference>
<evidence type="ECO:0000256" key="2">
    <source>
        <dbReference type="ARBA" id="ARBA00022679"/>
    </source>
</evidence>
<keyword evidence="3 7" id="KW-0547">Nucleotide-binding</keyword>
<gene>
    <name evidence="7" type="primary">aroK</name>
    <name evidence="8" type="ORF">CJ229_001680</name>
</gene>
<dbReference type="GO" id="GO:0009423">
    <property type="term" value="P:chorismate biosynthetic process"/>
    <property type="evidence" value="ECO:0007669"/>
    <property type="project" value="UniProtKB-UniRule"/>
</dbReference>
<feature type="binding site" evidence="7">
    <location>
        <position position="112"/>
    </location>
    <ligand>
        <name>ATP</name>
        <dbReference type="ChEBI" id="CHEBI:30616"/>
    </ligand>
</feature>
<feature type="binding site" evidence="7">
    <location>
        <position position="73"/>
    </location>
    <ligand>
        <name>substrate</name>
    </ligand>
</feature>
<dbReference type="Proteomes" id="UP000243626">
    <property type="component" value="Chromosome"/>
</dbReference>
<keyword evidence="4 7" id="KW-0418">Kinase</keyword>
<comment type="similarity">
    <text evidence="7">Belongs to the shikimate kinase family.</text>
</comment>
<evidence type="ECO:0000256" key="6">
    <source>
        <dbReference type="ARBA" id="ARBA00023141"/>
    </source>
</evidence>
<comment type="cofactor">
    <cofactor evidence="7">
        <name>Mg(2+)</name>
        <dbReference type="ChEBI" id="CHEBI:18420"/>
    </cofactor>
    <text evidence="7">Binds 1 Mg(2+) ion per subunit.</text>
</comment>